<dbReference type="CDD" id="cd02966">
    <property type="entry name" value="TlpA_like_family"/>
    <property type="match status" value="1"/>
</dbReference>
<gene>
    <name evidence="4" type="ORF">CLV59_104340</name>
</gene>
<dbReference type="PANTHER" id="PTHR42852">
    <property type="entry name" value="THIOL:DISULFIDE INTERCHANGE PROTEIN DSBE"/>
    <property type="match status" value="1"/>
</dbReference>
<name>A0A327W1I9_9BACT</name>
<dbReference type="RefSeq" id="WP_111592659.1">
    <property type="nucleotide sequence ID" value="NZ_QLMA01000004.1"/>
</dbReference>
<proteinExistence type="predicted"/>
<dbReference type="InterPro" id="IPR050553">
    <property type="entry name" value="Thioredoxin_ResA/DsbE_sf"/>
</dbReference>
<dbReference type="GO" id="GO:0016209">
    <property type="term" value="F:antioxidant activity"/>
    <property type="evidence" value="ECO:0007669"/>
    <property type="project" value="InterPro"/>
</dbReference>
<dbReference type="GO" id="GO:0006950">
    <property type="term" value="P:response to stress"/>
    <property type="evidence" value="ECO:0007669"/>
    <property type="project" value="UniProtKB-ARBA"/>
</dbReference>
<reference evidence="4 5" key="1">
    <citation type="submission" date="2018-06" db="EMBL/GenBank/DDBJ databases">
        <title>Genomic Encyclopedia of Archaeal and Bacterial Type Strains, Phase II (KMG-II): from individual species to whole genera.</title>
        <authorList>
            <person name="Goeker M."/>
        </authorList>
    </citation>
    <scope>NUCLEOTIDE SEQUENCE [LARGE SCALE GENOMIC DNA]</scope>
    <source>
        <strain evidence="4 5">DSM 29821</strain>
    </source>
</reference>
<dbReference type="GO" id="GO:0016853">
    <property type="term" value="F:isomerase activity"/>
    <property type="evidence" value="ECO:0007669"/>
    <property type="project" value="UniProtKB-KW"/>
</dbReference>
<dbReference type="InterPro" id="IPR013766">
    <property type="entry name" value="Thioredoxin_domain"/>
</dbReference>
<dbReference type="Gene3D" id="1.25.40.10">
    <property type="entry name" value="Tetratricopeptide repeat domain"/>
    <property type="match status" value="1"/>
</dbReference>
<feature type="chain" id="PRO_5016438984" evidence="2">
    <location>
        <begin position="24"/>
        <end position="502"/>
    </location>
</feature>
<keyword evidence="5" id="KW-1185">Reference proteome</keyword>
<organism evidence="4 5">
    <name type="scientific">Chitinophaga dinghuensis</name>
    <dbReference type="NCBI Taxonomy" id="1539050"/>
    <lineage>
        <taxon>Bacteria</taxon>
        <taxon>Pseudomonadati</taxon>
        <taxon>Bacteroidota</taxon>
        <taxon>Chitinophagia</taxon>
        <taxon>Chitinophagales</taxon>
        <taxon>Chitinophagaceae</taxon>
        <taxon>Chitinophaga</taxon>
    </lineage>
</organism>
<dbReference type="PROSITE" id="PS51352">
    <property type="entry name" value="THIOREDOXIN_2"/>
    <property type="match status" value="1"/>
</dbReference>
<dbReference type="InterPro" id="IPR017937">
    <property type="entry name" value="Thioredoxin_CS"/>
</dbReference>
<accession>A0A327W1I9</accession>
<feature type="domain" description="Thioredoxin" evidence="3">
    <location>
        <begin position="357"/>
        <end position="499"/>
    </location>
</feature>
<dbReference type="Gene3D" id="3.40.30.10">
    <property type="entry name" value="Glutaredoxin"/>
    <property type="match status" value="1"/>
</dbReference>
<protein>
    <submittedName>
        <fullName evidence="4">Thiol-disulfide isomerase/thioredoxin</fullName>
    </submittedName>
</protein>
<evidence type="ECO:0000259" key="3">
    <source>
        <dbReference type="PROSITE" id="PS51352"/>
    </source>
</evidence>
<dbReference type="InterPro" id="IPR000866">
    <property type="entry name" value="AhpC/TSA"/>
</dbReference>
<dbReference type="EMBL" id="QLMA01000004">
    <property type="protein sequence ID" value="RAJ82115.1"/>
    <property type="molecule type" value="Genomic_DNA"/>
</dbReference>
<evidence type="ECO:0000313" key="4">
    <source>
        <dbReference type="EMBL" id="RAJ82115.1"/>
    </source>
</evidence>
<keyword evidence="2" id="KW-0732">Signal</keyword>
<evidence type="ECO:0000256" key="1">
    <source>
        <dbReference type="ARBA" id="ARBA00023284"/>
    </source>
</evidence>
<dbReference type="PANTHER" id="PTHR42852:SF17">
    <property type="entry name" value="THIOREDOXIN-LIKE PROTEIN HI_1115"/>
    <property type="match status" value="1"/>
</dbReference>
<evidence type="ECO:0000313" key="5">
    <source>
        <dbReference type="Proteomes" id="UP000249819"/>
    </source>
</evidence>
<feature type="signal peptide" evidence="2">
    <location>
        <begin position="1"/>
        <end position="23"/>
    </location>
</feature>
<evidence type="ECO:0000256" key="2">
    <source>
        <dbReference type="SAM" id="SignalP"/>
    </source>
</evidence>
<keyword evidence="1" id="KW-0676">Redox-active center</keyword>
<sequence length="502" mass="56075">MKLYSRNTAMAMAFMAIPGIAAAQKTDQKKVDSLVAVINNNPENIEAIDAFNRSTGRDTTLRANQFRTWLQKYPESAGINYGMGTFYTHQESPAARPYLLKAVSINPKLAVAYAELAIDAERWGEFDKASAFKGKAYEANPESPDYLFSYMYGFESKDPAKWAAMLKELRTKFPQSDRGAQAMYWKALRTADRKEKVAIYEDMHQHYPINKSNWGAYGMSDYFDVLLADNPAKAAALAGELAATPGIEASTKDDFTKNKVLAEQLIQAEKLLKAGKANEASALLNKVNARRWGPTISIVALAKAKAAAAVSPQQAYDTLLKYYLKEPARAMKDPLYKYGRQIGKSDDAILTDIKAKLLASSKPAIFSFDAYLESGKKTMQDYKGKVVLLTFWFPGCGPCRGEFPHFEEVLQHFDRTQVNYVGVNIMADQDEYVIPFVKSSKYTFTPLKDKEADRTNLPVRGAPSNFLIDQNGKIIFSGFMIQTPEAQLMLQDMINLLLDKKA</sequence>
<dbReference type="AlphaFoldDB" id="A0A327W1I9"/>
<dbReference type="GO" id="GO:0016491">
    <property type="term" value="F:oxidoreductase activity"/>
    <property type="evidence" value="ECO:0007669"/>
    <property type="project" value="InterPro"/>
</dbReference>
<dbReference type="Pfam" id="PF00578">
    <property type="entry name" value="AhpC-TSA"/>
    <property type="match status" value="1"/>
</dbReference>
<dbReference type="InterPro" id="IPR036249">
    <property type="entry name" value="Thioredoxin-like_sf"/>
</dbReference>
<dbReference type="OrthoDB" id="730498at2"/>
<dbReference type="Proteomes" id="UP000249819">
    <property type="component" value="Unassembled WGS sequence"/>
</dbReference>
<dbReference type="PROSITE" id="PS00194">
    <property type="entry name" value="THIOREDOXIN_1"/>
    <property type="match status" value="1"/>
</dbReference>
<dbReference type="SUPFAM" id="SSF52833">
    <property type="entry name" value="Thioredoxin-like"/>
    <property type="match status" value="1"/>
</dbReference>
<dbReference type="SUPFAM" id="SSF48452">
    <property type="entry name" value="TPR-like"/>
    <property type="match status" value="1"/>
</dbReference>
<dbReference type="InterPro" id="IPR011990">
    <property type="entry name" value="TPR-like_helical_dom_sf"/>
</dbReference>
<comment type="caution">
    <text evidence="4">The sequence shown here is derived from an EMBL/GenBank/DDBJ whole genome shotgun (WGS) entry which is preliminary data.</text>
</comment>
<keyword evidence="4" id="KW-0413">Isomerase</keyword>